<dbReference type="PRINTS" id="PR00332">
    <property type="entry name" value="HISTRIAD"/>
</dbReference>
<evidence type="ECO:0000256" key="5">
    <source>
        <dbReference type="ARBA" id="ARBA00039802"/>
    </source>
</evidence>
<evidence type="ECO:0000256" key="8">
    <source>
        <dbReference type="PIRSR" id="PIRSR601310-3"/>
    </source>
</evidence>
<dbReference type="GO" id="GO:0016787">
    <property type="term" value="F:hydrolase activity"/>
    <property type="evidence" value="ECO:0007669"/>
    <property type="project" value="UniProtKB-KW"/>
</dbReference>
<evidence type="ECO:0000256" key="7">
    <source>
        <dbReference type="PIRSR" id="PIRSR601310-1"/>
    </source>
</evidence>
<feature type="active site" description="Tele-AMP-histidine intermediate" evidence="7">
    <location>
        <position position="128"/>
    </location>
</feature>
<comment type="catalytic activity">
    <reaction evidence="3">
        <text>adenosine 5'-phosphoramidate + H2O = NH4(+) + AMP</text>
        <dbReference type="Rhea" id="RHEA:67916"/>
        <dbReference type="ChEBI" id="CHEBI:15377"/>
        <dbReference type="ChEBI" id="CHEBI:28938"/>
        <dbReference type="ChEBI" id="CHEBI:57890"/>
        <dbReference type="ChEBI" id="CHEBI:456215"/>
    </reaction>
</comment>
<evidence type="ECO:0000256" key="6">
    <source>
        <dbReference type="ARBA" id="ARBA00042361"/>
    </source>
</evidence>
<evidence type="ECO:0000256" key="2">
    <source>
        <dbReference type="ARBA" id="ARBA00022801"/>
    </source>
</evidence>
<dbReference type="PANTHER" id="PTHR12486">
    <property type="entry name" value="APRATAXIN-RELATED"/>
    <property type="match status" value="1"/>
</dbReference>
<dbReference type="InterPro" id="IPR011146">
    <property type="entry name" value="HIT-like"/>
</dbReference>
<feature type="short sequence motif" description="Histidine triad motif" evidence="8 9">
    <location>
        <begin position="126"/>
        <end position="130"/>
    </location>
</feature>
<dbReference type="PANTHER" id="PTHR12486:SF5">
    <property type="entry name" value="ADENOSINE 5'-MONOPHOSPHORAMIDASE HINT3"/>
    <property type="match status" value="1"/>
</dbReference>
<dbReference type="Gene3D" id="3.30.428.10">
    <property type="entry name" value="HIT-like"/>
    <property type="match status" value="1"/>
</dbReference>
<keyword evidence="12" id="KW-1185">Reference proteome</keyword>
<comment type="caution">
    <text evidence="11">The sequence shown here is derived from an EMBL/GenBank/DDBJ whole genome shotgun (WGS) entry which is preliminary data.</text>
</comment>
<dbReference type="Pfam" id="PF11969">
    <property type="entry name" value="DcpS_C"/>
    <property type="match status" value="1"/>
</dbReference>
<gene>
    <name evidence="11" type="ORF">GE061_007153</name>
</gene>
<dbReference type="SUPFAM" id="SSF54197">
    <property type="entry name" value="HIT-like"/>
    <property type="match status" value="1"/>
</dbReference>
<evidence type="ECO:0000256" key="1">
    <source>
        <dbReference type="ARBA" id="ARBA00022741"/>
    </source>
</evidence>
<organism evidence="11 12">
    <name type="scientific">Apolygus lucorum</name>
    <name type="common">Small green plant bug</name>
    <name type="synonym">Lygocoris lucorum</name>
    <dbReference type="NCBI Taxonomy" id="248454"/>
    <lineage>
        <taxon>Eukaryota</taxon>
        <taxon>Metazoa</taxon>
        <taxon>Ecdysozoa</taxon>
        <taxon>Arthropoda</taxon>
        <taxon>Hexapoda</taxon>
        <taxon>Insecta</taxon>
        <taxon>Pterygota</taxon>
        <taxon>Neoptera</taxon>
        <taxon>Paraneoptera</taxon>
        <taxon>Hemiptera</taxon>
        <taxon>Heteroptera</taxon>
        <taxon>Panheteroptera</taxon>
        <taxon>Cimicomorpha</taxon>
        <taxon>Miridae</taxon>
        <taxon>Mirini</taxon>
        <taxon>Apolygus</taxon>
    </lineage>
</organism>
<evidence type="ECO:0000313" key="11">
    <source>
        <dbReference type="EMBL" id="KAF6199128.1"/>
    </source>
</evidence>
<keyword evidence="1" id="KW-0547">Nucleotide-binding</keyword>
<dbReference type="OrthoDB" id="1915375at2759"/>
<dbReference type="InterPro" id="IPR036265">
    <property type="entry name" value="HIT-like_sf"/>
</dbReference>
<comment type="similarity">
    <text evidence="4">Belongs to the HINT family.</text>
</comment>
<dbReference type="PROSITE" id="PS51084">
    <property type="entry name" value="HIT_2"/>
    <property type="match status" value="1"/>
</dbReference>
<dbReference type="EMBL" id="WIXP02000015">
    <property type="protein sequence ID" value="KAF6199128.1"/>
    <property type="molecule type" value="Genomic_DNA"/>
</dbReference>
<name>A0A8S9WSQ1_APOLU</name>
<evidence type="ECO:0000256" key="4">
    <source>
        <dbReference type="ARBA" id="ARBA00025764"/>
    </source>
</evidence>
<dbReference type="Proteomes" id="UP000466442">
    <property type="component" value="Unassembled WGS sequence"/>
</dbReference>
<evidence type="ECO:0000256" key="9">
    <source>
        <dbReference type="PROSITE-ProRule" id="PRU00464"/>
    </source>
</evidence>
<proteinExistence type="inferred from homology"/>
<protein>
    <recommendedName>
        <fullName evidence="5">Adenosine 5'-monophosphoramidase HINT3</fullName>
    </recommendedName>
    <alternativeName>
        <fullName evidence="6">Histidine triad nucleotide-binding protein 3</fullName>
    </alternativeName>
</protein>
<evidence type="ECO:0000256" key="3">
    <source>
        <dbReference type="ARBA" id="ARBA00024472"/>
    </source>
</evidence>
<accession>A0A8S9WSQ1</accession>
<evidence type="ECO:0000259" key="10">
    <source>
        <dbReference type="PROSITE" id="PS51084"/>
    </source>
</evidence>
<reference evidence="11" key="1">
    <citation type="journal article" date="2021" name="Mol. Ecol. Resour.">
        <title>Apolygus lucorum genome provides insights into omnivorousness and mesophyll feeding.</title>
        <authorList>
            <person name="Liu Y."/>
            <person name="Liu H."/>
            <person name="Wang H."/>
            <person name="Huang T."/>
            <person name="Liu B."/>
            <person name="Yang B."/>
            <person name="Yin L."/>
            <person name="Li B."/>
            <person name="Zhang Y."/>
            <person name="Zhang S."/>
            <person name="Jiang F."/>
            <person name="Zhang X."/>
            <person name="Ren Y."/>
            <person name="Wang B."/>
            <person name="Wang S."/>
            <person name="Lu Y."/>
            <person name="Wu K."/>
            <person name="Fan W."/>
            <person name="Wang G."/>
        </authorList>
    </citation>
    <scope>NUCLEOTIDE SEQUENCE</scope>
    <source>
        <strain evidence="11">12Hb</strain>
    </source>
</reference>
<sequence>MDQASMAGTNVFSTNQPSLSVITVINNLTFVETSRDDIDSQALWPKQIIYQDEMLIVFNDIRPAAPHHFLIVPKEHISDAKVLVPSQKPLVEHMISTAHKMLTDNLGSTDNARLGFHWPPFHTVSHLHLHAIAPATDMGFMSKMMFKENSWWFVSPDYVLTRLSAEEAPSQ</sequence>
<evidence type="ECO:0000313" key="12">
    <source>
        <dbReference type="Proteomes" id="UP000466442"/>
    </source>
</evidence>
<dbReference type="GO" id="GO:0000166">
    <property type="term" value="F:nucleotide binding"/>
    <property type="evidence" value="ECO:0007669"/>
    <property type="project" value="UniProtKB-KW"/>
</dbReference>
<keyword evidence="2" id="KW-0378">Hydrolase</keyword>
<dbReference type="InterPro" id="IPR001310">
    <property type="entry name" value="Histidine_triad_HIT"/>
</dbReference>
<feature type="domain" description="HIT" evidence="10">
    <location>
        <begin position="29"/>
        <end position="140"/>
    </location>
</feature>
<dbReference type="AlphaFoldDB" id="A0A8S9WSQ1"/>